<evidence type="ECO:0000256" key="7">
    <source>
        <dbReference type="HAMAP-Rule" id="MF_00201"/>
    </source>
</evidence>
<name>A0A840SNB0_9RHOB</name>
<organism evidence="9 10">
    <name type="scientific">Amaricoccus macauensis</name>
    <dbReference type="NCBI Taxonomy" id="57001"/>
    <lineage>
        <taxon>Bacteria</taxon>
        <taxon>Pseudomonadati</taxon>
        <taxon>Pseudomonadota</taxon>
        <taxon>Alphaproteobacteria</taxon>
        <taxon>Rhodobacterales</taxon>
        <taxon>Paracoccaceae</taxon>
        <taxon>Amaricoccus</taxon>
    </lineage>
</organism>
<dbReference type="Gene3D" id="1.20.1440.120">
    <property type="entry name" value="Recombination protein O, C-terminal domain"/>
    <property type="match status" value="1"/>
</dbReference>
<dbReference type="InterPro" id="IPR012340">
    <property type="entry name" value="NA-bd_OB-fold"/>
</dbReference>
<dbReference type="GO" id="GO:0043590">
    <property type="term" value="C:bacterial nucleoid"/>
    <property type="evidence" value="ECO:0007669"/>
    <property type="project" value="TreeGrafter"/>
</dbReference>
<keyword evidence="10" id="KW-1185">Reference proteome</keyword>
<keyword evidence="5 7" id="KW-0234">DNA repair</keyword>
<feature type="domain" description="DNA replication/recombination mediator RecO N-terminal" evidence="8">
    <location>
        <begin position="1"/>
        <end position="74"/>
    </location>
</feature>
<evidence type="ECO:0000313" key="9">
    <source>
        <dbReference type="EMBL" id="MBB5220903.1"/>
    </source>
</evidence>
<proteinExistence type="inferred from homology"/>
<evidence type="ECO:0000256" key="1">
    <source>
        <dbReference type="ARBA" id="ARBA00007452"/>
    </source>
</evidence>
<dbReference type="GO" id="GO:0006302">
    <property type="term" value="P:double-strand break repair"/>
    <property type="evidence" value="ECO:0007669"/>
    <property type="project" value="TreeGrafter"/>
</dbReference>
<comment type="caution">
    <text evidence="9">The sequence shown here is derived from an EMBL/GenBank/DDBJ whole genome shotgun (WGS) entry which is preliminary data.</text>
</comment>
<evidence type="ECO:0000313" key="10">
    <source>
        <dbReference type="Proteomes" id="UP000549457"/>
    </source>
</evidence>
<dbReference type="InterPro" id="IPR003717">
    <property type="entry name" value="RecO"/>
</dbReference>
<sequence>MDWRDEGILIAARRHGESAAIVEILTRAHGRHAGVVRGGASRRMAPILQPGARLAVEWSARLEEQIGTFRVEPVAPVPAALLADGAALAALASLAALVGATLPERDAHPDLYTRTGDLVQALGRTPDWPARYALWELALLAELGFGLDLARCALTGATEDLAWVSPQTGRAASRAAGAPWASRLLALPGFLRDGWDTPPPSADVAAALHLTGYFLEARVAPGLPRETLPTARARAVEAIRRALALSS</sequence>
<evidence type="ECO:0000256" key="4">
    <source>
        <dbReference type="ARBA" id="ARBA00023172"/>
    </source>
</evidence>
<evidence type="ECO:0000256" key="6">
    <source>
        <dbReference type="ARBA" id="ARBA00033409"/>
    </source>
</evidence>
<dbReference type="SUPFAM" id="SSF57863">
    <property type="entry name" value="ArfGap/RecO-like zinc finger"/>
    <property type="match status" value="1"/>
</dbReference>
<gene>
    <name evidence="7" type="primary">recO</name>
    <name evidence="9" type="ORF">HNP73_000824</name>
</gene>
<evidence type="ECO:0000256" key="3">
    <source>
        <dbReference type="ARBA" id="ARBA00022763"/>
    </source>
</evidence>
<dbReference type="InterPro" id="IPR042242">
    <property type="entry name" value="RecO_C"/>
</dbReference>
<dbReference type="Pfam" id="PF02565">
    <property type="entry name" value="RecO_C"/>
    <property type="match status" value="1"/>
</dbReference>
<dbReference type="Proteomes" id="UP000549457">
    <property type="component" value="Unassembled WGS sequence"/>
</dbReference>
<keyword evidence="3 7" id="KW-0227">DNA damage</keyword>
<dbReference type="NCBIfam" id="TIGR00613">
    <property type="entry name" value="reco"/>
    <property type="match status" value="1"/>
</dbReference>
<dbReference type="SUPFAM" id="SSF50249">
    <property type="entry name" value="Nucleic acid-binding proteins"/>
    <property type="match status" value="1"/>
</dbReference>
<dbReference type="Gene3D" id="2.40.50.140">
    <property type="entry name" value="Nucleic acid-binding proteins"/>
    <property type="match status" value="1"/>
</dbReference>
<dbReference type="HAMAP" id="MF_00201">
    <property type="entry name" value="RecO"/>
    <property type="match status" value="1"/>
</dbReference>
<dbReference type="AlphaFoldDB" id="A0A840SNB0"/>
<dbReference type="Pfam" id="PF11967">
    <property type="entry name" value="RecO_N"/>
    <property type="match status" value="1"/>
</dbReference>
<dbReference type="PANTHER" id="PTHR33991:SF1">
    <property type="entry name" value="DNA REPAIR PROTEIN RECO"/>
    <property type="match status" value="1"/>
</dbReference>
<evidence type="ECO:0000256" key="5">
    <source>
        <dbReference type="ARBA" id="ARBA00023204"/>
    </source>
</evidence>
<dbReference type="GO" id="GO:0006310">
    <property type="term" value="P:DNA recombination"/>
    <property type="evidence" value="ECO:0007669"/>
    <property type="project" value="UniProtKB-UniRule"/>
</dbReference>
<comment type="similarity">
    <text evidence="1 7">Belongs to the RecO family.</text>
</comment>
<dbReference type="EMBL" id="JACHFM010000001">
    <property type="protein sequence ID" value="MBB5220903.1"/>
    <property type="molecule type" value="Genomic_DNA"/>
</dbReference>
<dbReference type="PANTHER" id="PTHR33991">
    <property type="entry name" value="DNA REPAIR PROTEIN RECO"/>
    <property type="match status" value="1"/>
</dbReference>
<dbReference type="InterPro" id="IPR037278">
    <property type="entry name" value="ARFGAP/RecO"/>
</dbReference>
<keyword evidence="4 7" id="KW-0233">DNA recombination</keyword>
<accession>A0A840SNB0</accession>
<comment type="function">
    <text evidence="7">Involved in DNA repair and RecF pathway recombination.</text>
</comment>
<protein>
    <recommendedName>
        <fullName evidence="2 7">DNA repair protein RecO</fullName>
    </recommendedName>
    <alternativeName>
        <fullName evidence="6 7">Recombination protein O</fullName>
    </alternativeName>
</protein>
<dbReference type="InterPro" id="IPR022572">
    <property type="entry name" value="DNA_rep/recomb_RecO_N"/>
</dbReference>
<dbReference type="RefSeq" id="WP_184147325.1">
    <property type="nucleotide sequence ID" value="NZ_JACHFM010000001.1"/>
</dbReference>
<reference evidence="9 10" key="1">
    <citation type="submission" date="2020-08" db="EMBL/GenBank/DDBJ databases">
        <title>Genomic Encyclopedia of Type Strains, Phase IV (KMG-IV): sequencing the most valuable type-strain genomes for metagenomic binning, comparative biology and taxonomic classification.</title>
        <authorList>
            <person name="Goeker M."/>
        </authorList>
    </citation>
    <scope>NUCLEOTIDE SEQUENCE [LARGE SCALE GENOMIC DNA]</scope>
    <source>
        <strain evidence="9 10">DSM 101730</strain>
    </source>
</reference>
<evidence type="ECO:0000256" key="2">
    <source>
        <dbReference type="ARBA" id="ARBA00021310"/>
    </source>
</evidence>
<evidence type="ECO:0000259" key="8">
    <source>
        <dbReference type="Pfam" id="PF11967"/>
    </source>
</evidence>